<evidence type="ECO:0000313" key="1">
    <source>
        <dbReference type="EMBL" id="SNY58677.1"/>
    </source>
</evidence>
<keyword evidence="2" id="KW-1185">Reference proteome</keyword>
<dbReference type="RefSeq" id="WP_143235080.1">
    <property type="nucleotide sequence ID" value="NZ_OBDY01000019.1"/>
</dbReference>
<reference evidence="2" key="1">
    <citation type="submission" date="2017-09" db="EMBL/GenBank/DDBJ databases">
        <authorList>
            <person name="Varghese N."/>
            <person name="Submissions S."/>
        </authorList>
    </citation>
    <scope>NUCLEOTIDE SEQUENCE [LARGE SCALE GENOMIC DNA]</scope>
    <source>
        <strain evidence="2">CGMCC 4.6857</strain>
    </source>
</reference>
<gene>
    <name evidence="1" type="ORF">SAMN05421748_119157</name>
</gene>
<organism evidence="1 2">
    <name type="scientific">Paractinoplanes atraurantiacus</name>
    <dbReference type="NCBI Taxonomy" id="1036182"/>
    <lineage>
        <taxon>Bacteria</taxon>
        <taxon>Bacillati</taxon>
        <taxon>Actinomycetota</taxon>
        <taxon>Actinomycetes</taxon>
        <taxon>Micromonosporales</taxon>
        <taxon>Micromonosporaceae</taxon>
        <taxon>Paractinoplanes</taxon>
    </lineage>
</organism>
<evidence type="ECO:0000313" key="2">
    <source>
        <dbReference type="Proteomes" id="UP000219612"/>
    </source>
</evidence>
<accession>A0A285JFV4</accession>
<sequence>MEIAGDELRALVDEAIEDDPTGLAEVAKVRPDLIAPFHLELVDGEVWWAADLYRAMTEQTAAELVRRIDGGDDEHAVALAHVLAAGRTETAVSAVRRWFADPPAWTAGLGRPLEHLGHVGGWELTATGDLRLLTSEITNALVPDGHKPAVSGGALAGACGWCGMALWRLLDGAGPLVATCIRCGSYTTYFTEAGEFASENERPEFLGRDADGWDLPDGAPLTVGESRPTPWAGNAWHDGGSTLGGSPDWIQDAEFPSCPRCARTMPYVGMVNGGDLWADYGEGCFYLFHDPVCGLSAAVYQQS</sequence>
<proteinExistence type="predicted"/>
<dbReference type="Proteomes" id="UP000219612">
    <property type="component" value="Unassembled WGS sequence"/>
</dbReference>
<protein>
    <recommendedName>
        <fullName evidence="3">DUF1963 domain-containing protein</fullName>
    </recommendedName>
</protein>
<dbReference type="OrthoDB" id="5351532at2"/>
<evidence type="ECO:0008006" key="3">
    <source>
        <dbReference type="Google" id="ProtNLM"/>
    </source>
</evidence>
<dbReference type="EMBL" id="OBDY01000019">
    <property type="protein sequence ID" value="SNY58677.1"/>
    <property type="molecule type" value="Genomic_DNA"/>
</dbReference>
<name>A0A285JFV4_9ACTN</name>
<dbReference type="AlphaFoldDB" id="A0A285JFV4"/>